<reference evidence="7 8" key="1">
    <citation type="submission" date="2021-08" db="EMBL/GenBank/DDBJ databases">
        <title>The genome sequence of Chitinophaga sp. B61.</title>
        <authorList>
            <person name="Zhang X."/>
        </authorList>
    </citation>
    <scope>NUCLEOTIDE SEQUENCE [LARGE SCALE GENOMIC DNA]</scope>
    <source>
        <strain evidence="7 8">B61</strain>
    </source>
</reference>
<keyword evidence="5" id="KW-0378">Hydrolase</keyword>
<evidence type="ECO:0000313" key="7">
    <source>
        <dbReference type="EMBL" id="MBW8684506.1"/>
    </source>
</evidence>
<dbReference type="Pfam" id="PF22848">
    <property type="entry name" value="ASD1_dom"/>
    <property type="match status" value="1"/>
</dbReference>
<evidence type="ECO:0000256" key="5">
    <source>
        <dbReference type="ARBA" id="ARBA00022801"/>
    </source>
</evidence>
<dbReference type="InterPro" id="IPR017853">
    <property type="entry name" value="GH"/>
</dbReference>
<dbReference type="InterPro" id="IPR010720">
    <property type="entry name" value="Alpha-L-AF_C"/>
</dbReference>
<dbReference type="Proteomes" id="UP000812961">
    <property type="component" value="Unassembled WGS sequence"/>
</dbReference>
<dbReference type="Gene3D" id="2.60.40.1180">
    <property type="entry name" value="Golgi alpha-mannosidase II"/>
    <property type="match status" value="1"/>
</dbReference>
<dbReference type="RefSeq" id="WP_220249725.1">
    <property type="nucleotide sequence ID" value="NZ_JAICCF010000002.1"/>
</dbReference>
<dbReference type="PANTHER" id="PTHR31776">
    <property type="entry name" value="ALPHA-L-ARABINOFURANOSIDASE 1"/>
    <property type="match status" value="1"/>
</dbReference>
<dbReference type="EC" id="3.2.1.55" evidence="3"/>
<keyword evidence="8" id="KW-1185">Reference proteome</keyword>
<evidence type="ECO:0000256" key="2">
    <source>
        <dbReference type="ARBA" id="ARBA00007186"/>
    </source>
</evidence>
<dbReference type="EMBL" id="JAICCF010000002">
    <property type="protein sequence ID" value="MBW8684506.1"/>
    <property type="molecule type" value="Genomic_DNA"/>
</dbReference>
<dbReference type="Gene3D" id="2.115.10.20">
    <property type="entry name" value="Glycosyl hydrolase domain, family 43"/>
    <property type="match status" value="1"/>
</dbReference>
<keyword evidence="4" id="KW-0732">Signal</keyword>
<dbReference type="InterPro" id="IPR013780">
    <property type="entry name" value="Glyco_hydro_b"/>
</dbReference>
<evidence type="ECO:0000256" key="4">
    <source>
        <dbReference type="ARBA" id="ARBA00022729"/>
    </source>
</evidence>
<dbReference type="InterPro" id="IPR055235">
    <property type="entry name" value="ASD1_cat"/>
</dbReference>
<dbReference type="Gene3D" id="3.20.20.80">
    <property type="entry name" value="Glycosidases"/>
    <property type="match status" value="1"/>
</dbReference>
<dbReference type="InterPro" id="IPR023296">
    <property type="entry name" value="Glyco_hydro_beta-prop_sf"/>
</dbReference>
<comment type="catalytic activity">
    <reaction evidence="1">
        <text>Hydrolysis of terminal non-reducing alpha-L-arabinofuranoside residues in alpha-L-arabinosides.</text>
        <dbReference type="EC" id="3.2.1.55"/>
    </reaction>
</comment>
<dbReference type="PANTHER" id="PTHR31776:SF26">
    <property type="entry name" value="SECRETED ARABINOSIDASE"/>
    <property type="match status" value="1"/>
</dbReference>
<evidence type="ECO:0000256" key="3">
    <source>
        <dbReference type="ARBA" id="ARBA00012670"/>
    </source>
</evidence>
<accession>A0ABS7GA20</accession>
<evidence type="ECO:0000313" key="8">
    <source>
        <dbReference type="Proteomes" id="UP000812961"/>
    </source>
</evidence>
<dbReference type="Pfam" id="PF06964">
    <property type="entry name" value="Alpha-L-AF_C"/>
    <property type="match status" value="1"/>
</dbReference>
<comment type="similarity">
    <text evidence="2">Belongs to the glycosyl hydrolase 51 family.</text>
</comment>
<sequence>MKHWLYLAFLSCLTHTVTAKHDPDSVYLFSYATEKNNHHNGLHFAWSRDQQDWYPIGNEWGYVKSDYGRWGSQKKMIAPYLISGPDGNWHCVWGLNDTEMVFAHAASPDLIHWKRQSYPVMKAGKNVLAPVISYHPDLQQYQIIYTTAEQKYYQTTTKDFVTYTAAQEVPATAYRAKNVSLTLPGGKATGQIHRVTWDVAEQLIKTYEGKQYKLTQYSESTKQDSSRFAGIGKVTADFTLYPEKAKPVSDLLFGVFFEDINYAADGGLYAELVQNRDFEYALSDKEGRDKSWNSQHSWQLQGEQTIFTIDSASPIHDNNRHYAVLDTKVPGARLSNTGFDGIAVSKGEKYRFSLLSRKKGKLLVKLVSKQGETLAQTTLTLNSSNWKPSQAVLTASATSTDAHLELEPLNPGRLELDMISLFPAKTFKNRKNGLRPDLAQTIADLHPRFIRFPGGCVAHGDGLGNMYRWKNTLGPLEARKPQRNLWGYHQSAGLGYFEYFQYCEDIGAEPLPVVPAAVPCQNSGVGGGGQQGGIPMEDMDEYVQEVLDLVEYANGDITTTWGRKRAEAGHPAPFNLKYIGIGNEDLITDVFEERFTMLFKAMQAKHPEITVIGTVGPFYEGTDYEEGWSLARKLQVPMVDEHYYETAGWFINNQDFYDKYDRAHAKVYLGEYAAHLPGQQVNLETALAEAIYLTGVERNGDVVSMTSYAPLLAKEGHTQWNPDLIYFNNTGIKLTTGYHVQRLFGNNAGNEYLPGALTLSTAQPALNKRVAASVVRDSKSNDVIIKLVNITPFNIDSNIDLGALTVAGNTATLTTLQGKPADKDAVPATSTITVAPQFKTSMPAYSFSIIRIKTK</sequence>
<protein>
    <recommendedName>
        <fullName evidence="3">non-reducing end alpha-L-arabinofuranosidase</fullName>
        <ecNumber evidence="3">3.2.1.55</ecNumber>
    </recommendedName>
</protein>
<dbReference type="SMART" id="SM00813">
    <property type="entry name" value="Alpha-L-AF_C"/>
    <property type="match status" value="1"/>
</dbReference>
<comment type="caution">
    <text evidence="7">The sequence shown here is derived from an EMBL/GenBank/DDBJ whole genome shotgun (WGS) entry which is preliminary data.</text>
</comment>
<evidence type="ECO:0000256" key="1">
    <source>
        <dbReference type="ARBA" id="ARBA00001462"/>
    </source>
</evidence>
<organism evidence="7 8">
    <name type="scientific">Chitinophaga rhizophila</name>
    <dbReference type="NCBI Taxonomy" id="2866212"/>
    <lineage>
        <taxon>Bacteria</taxon>
        <taxon>Pseudomonadati</taxon>
        <taxon>Bacteroidota</taxon>
        <taxon>Chitinophagia</taxon>
        <taxon>Chitinophagales</taxon>
        <taxon>Chitinophagaceae</taxon>
        <taxon>Chitinophaga</taxon>
    </lineage>
</organism>
<feature type="domain" description="Alpha-L-arabinofuranosidase C-terminal" evidence="6">
    <location>
        <begin position="670"/>
        <end position="846"/>
    </location>
</feature>
<name>A0ABS7GA20_9BACT</name>
<evidence type="ECO:0000259" key="6">
    <source>
        <dbReference type="SMART" id="SM00813"/>
    </source>
</evidence>
<dbReference type="SUPFAM" id="SSF75005">
    <property type="entry name" value="Arabinanase/levansucrase/invertase"/>
    <property type="match status" value="1"/>
</dbReference>
<dbReference type="SUPFAM" id="SSF51445">
    <property type="entry name" value="(Trans)glycosidases"/>
    <property type="match status" value="1"/>
</dbReference>
<gene>
    <name evidence="7" type="ORF">K1Y79_09195</name>
</gene>
<dbReference type="InterPro" id="IPR055133">
    <property type="entry name" value="BT_3657-like_N"/>
</dbReference>
<dbReference type="InterPro" id="IPR051563">
    <property type="entry name" value="Glycosyl_Hydrolase_51"/>
</dbReference>
<proteinExistence type="inferred from homology"/>
<dbReference type="Pfam" id="PF22847">
    <property type="entry name" value="BT_3657-like_N"/>
    <property type="match status" value="1"/>
</dbReference>